<dbReference type="InterPro" id="IPR044965">
    <property type="entry name" value="Glyco_hydro_17_plant"/>
</dbReference>
<accession>A0AAP0FZU9</accession>
<dbReference type="InterPro" id="IPR000490">
    <property type="entry name" value="Glyco_hydro_17"/>
</dbReference>
<keyword evidence="2 5" id="KW-0378">Hydrolase</keyword>
<keyword evidence="7" id="KW-1185">Reference proteome</keyword>
<evidence type="ECO:0000313" key="7">
    <source>
        <dbReference type="Proteomes" id="UP001418222"/>
    </source>
</evidence>
<comment type="similarity">
    <text evidence="1 4">Belongs to the glycosyl hydrolase 17 family.</text>
</comment>
<evidence type="ECO:0000256" key="4">
    <source>
        <dbReference type="RuleBase" id="RU004335"/>
    </source>
</evidence>
<reference evidence="6 7" key="1">
    <citation type="journal article" date="2022" name="Nat. Plants">
        <title>Genomes of leafy and leafless Platanthera orchids illuminate the evolution of mycoheterotrophy.</title>
        <authorList>
            <person name="Li M.H."/>
            <person name="Liu K.W."/>
            <person name="Li Z."/>
            <person name="Lu H.C."/>
            <person name="Ye Q.L."/>
            <person name="Zhang D."/>
            <person name="Wang J.Y."/>
            <person name="Li Y.F."/>
            <person name="Zhong Z.M."/>
            <person name="Liu X."/>
            <person name="Yu X."/>
            <person name="Liu D.K."/>
            <person name="Tu X.D."/>
            <person name="Liu B."/>
            <person name="Hao Y."/>
            <person name="Liao X.Y."/>
            <person name="Jiang Y.T."/>
            <person name="Sun W.H."/>
            <person name="Chen J."/>
            <person name="Chen Y.Q."/>
            <person name="Ai Y."/>
            <person name="Zhai J.W."/>
            <person name="Wu S.S."/>
            <person name="Zhou Z."/>
            <person name="Hsiao Y.Y."/>
            <person name="Wu W.L."/>
            <person name="Chen Y.Y."/>
            <person name="Lin Y.F."/>
            <person name="Hsu J.L."/>
            <person name="Li C.Y."/>
            <person name="Wang Z.W."/>
            <person name="Zhao X."/>
            <person name="Zhong W.Y."/>
            <person name="Ma X.K."/>
            <person name="Ma L."/>
            <person name="Huang J."/>
            <person name="Chen G.Z."/>
            <person name="Huang M.Z."/>
            <person name="Huang L."/>
            <person name="Peng D.H."/>
            <person name="Luo Y.B."/>
            <person name="Zou S.Q."/>
            <person name="Chen S.P."/>
            <person name="Lan S."/>
            <person name="Tsai W.C."/>
            <person name="Van de Peer Y."/>
            <person name="Liu Z.J."/>
        </authorList>
    </citation>
    <scope>NUCLEOTIDE SEQUENCE [LARGE SCALE GENOMIC DNA]</scope>
    <source>
        <strain evidence="6">Lor287</strain>
    </source>
</reference>
<gene>
    <name evidence="6" type="primary">GNS1</name>
    <name evidence="6" type="ORF">KSP39_PZI017592</name>
</gene>
<evidence type="ECO:0000256" key="3">
    <source>
        <dbReference type="ARBA" id="ARBA00023295"/>
    </source>
</evidence>
<evidence type="ECO:0000256" key="1">
    <source>
        <dbReference type="ARBA" id="ARBA00008773"/>
    </source>
</evidence>
<dbReference type="EMBL" id="JBBWWQ010000015">
    <property type="protein sequence ID" value="KAK8928589.1"/>
    <property type="molecule type" value="Genomic_DNA"/>
</dbReference>
<dbReference type="AlphaFoldDB" id="A0AAP0FZU9"/>
<keyword evidence="3 5" id="KW-0326">Glycosidase</keyword>
<dbReference type="Proteomes" id="UP001418222">
    <property type="component" value="Unassembled WGS sequence"/>
</dbReference>
<dbReference type="PANTHER" id="PTHR32227">
    <property type="entry name" value="GLUCAN ENDO-1,3-BETA-GLUCOSIDASE BG1-RELATED-RELATED"/>
    <property type="match status" value="1"/>
</dbReference>
<dbReference type="GO" id="GO:0005975">
    <property type="term" value="P:carbohydrate metabolic process"/>
    <property type="evidence" value="ECO:0007669"/>
    <property type="project" value="InterPro"/>
</dbReference>
<dbReference type="Gene3D" id="3.20.20.80">
    <property type="entry name" value="Glycosidases"/>
    <property type="match status" value="1"/>
</dbReference>
<protein>
    <submittedName>
        <fullName evidence="6">Glucan endo-1,3-beta-glucosidase, basic isoform</fullName>
    </submittedName>
</protein>
<name>A0AAP0FZU9_9ASPA</name>
<comment type="caution">
    <text evidence="6">The sequence shown here is derived from an EMBL/GenBank/DDBJ whole genome shotgun (WGS) entry which is preliminary data.</text>
</comment>
<dbReference type="InterPro" id="IPR017853">
    <property type="entry name" value="GH"/>
</dbReference>
<dbReference type="Pfam" id="PF00332">
    <property type="entry name" value="Glyco_hydro_17"/>
    <property type="match status" value="1"/>
</dbReference>
<evidence type="ECO:0000256" key="5">
    <source>
        <dbReference type="RuleBase" id="RU004336"/>
    </source>
</evidence>
<dbReference type="PROSITE" id="PS00587">
    <property type="entry name" value="GLYCOSYL_HYDROL_F17"/>
    <property type="match status" value="1"/>
</dbReference>
<dbReference type="GO" id="GO:0004553">
    <property type="term" value="F:hydrolase activity, hydrolyzing O-glycosyl compounds"/>
    <property type="evidence" value="ECO:0007669"/>
    <property type="project" value="InterPro"/>
</dbReference>
<organism evidence="6 7">
    <name type="scientific">Platanthera zijinensis</name>
    <dbReference type="NCBI Taxonomy" id="2320716"/>
    <lineage>
        <taxon>Eukaryota</taxon>
        <taxon>Viridiplantae</taxon>
        <taxon>Streptophyta</taxon>
        <taxon>Embryophyta</taxon>
        <taxon>Tracheophyta</taxon>
        <taxon>Spermatophyta</taxon>
        <taxon>Magnoliopsida</taxon>
        <taxon>Liliopsida</taxon>
        <taxon>Asparagales</taxon>
        <taxon>Orchidaceae</taxon>
        <taxon>Orchidoideae</taxon>
        <taxon>Orchideae</taxon>
        <taxon>Orchidinae</taxon>
        <taxon>Platanthera</taxon>
    </lineage>
</organism>
<sequence length="93" mass="9949">MVDSVSSAVERLGGAGVRVVVSETGWPSAGGGNTSIVDNARAYTNNLIRHVKENTGTPKCPENDLEVYTCNIPFPARPLGVGWSSQNPREHKK</sequence>
<proteinExistence type="inferred from homology"/>
<evidence type="ECO:0000313" key="6">
    <source>
        <dbReference type="EMBL" id="KAK8928589.1"/>
    </source>
</evidence>
<evidence type="ECO:0000256" key="2">
    <source>
        <dbReference type="ARBA" id="ARBA00022801"/>
    </source>
</evidence>
<dbReference type="SUPFAM" id="SSF51445">
    <property type="entry name" value="(Trans)glycosidases"/>
    <property type="match status" value="1"/>
</dbReference>